<dbReference type="Pfam" id="PF00106">
    <property type="entry name" value="adh_short"/>
    <property type="match status" value="1"/>
</dbReference>
<dbReference type="Gene3D" id="3.40.50.720">
    <property type="entry name" value="NAD(P)-binding Rossmann-like Domain"/>
    <property type="match status" value="1"/>
</dbReference>
<keyword evidence="3" id="KW-0560">Oxidoreductase</keyword>
<keyword evidence="2" id="KW-0521">NADP</keyword>
<comment type="caution">
    <text evidence="6">The sequence shown here is derived from an EMBL/GenBank/DDBJ whole genome shotgun (WGS) entry which is preliminary data.</text>
</comment>
<evidence type="ECO:0000313" key="6">
    <source>
        <dbReference type="EMBL" id="RVD84447.1"/>
    </source>
</evidence>
<dbReference type="PRINTS" id="PR00080">
    <property type="entry name" value="SDRFAMILY"/>
</dbReference>
<organism evidence="6 7">
    <name type="scientific">Arthrobotrys flagrans</name>
    <name type="common">Nematode-trapping fungus</name>
    <name type="synonym">Trichothecium flagrans</name>
    <dbReference type="NCBI Taxonomy" id="97331"/>
    <lineage>
        <taxon>Eukaryota</taxon>
        <taxon>Fungi</taxon>
        <taxon>Dikarya</taxon>
        <taxon>Ascomycota</taxon>
        <taxon>Pezizomycotina</taxon>
        <taxon>Orbiliomycetes</taxon>
        <taxon>Orbiliales</taxon>
        <taxon>Orbiliaceae</taxon>
        <taxon>Arthrobotrys</taxon>
    </lineage>
</organism>
<dbReference type="AlphaFoldDB" id="A0A436ZZL3"/>
<comment type="similarity">
    <text evidence="1 4">Belongs to the short-chain dehydrogenases/reductases (SDR) family.</text>
</comment>
<evidence type="ECO:0000256" key="4">
    <source>
        <dbReference type="RuleBase" id="RU000363"/>
    </source>
</evidence>
<evidence type="ECO:0000313" key="7">
    <source>
        <dbReference type="Proteomes" id="UP000283090"/>
    </source>
</evidence>
<evidence type="ECO:0000256" key="2">
    <source>
        <dbReference type="ARBA" id="ARBA00022857"/>
    </source>
</evidence>
<dbReference type="PANTHER" id="PTHR42760">
    <property type="entry name" value="SHORT-CHAIN DEHYDROGENASES/REDUCTASES FAMILY MEMBER"/>
    <property type="match status" value="1"/>
</dbReference>
<dbReference type="OrthoDB" id="1669814at2759"/>
<dbReference type="InterPro" id="IPR036291">
    <property type="entry name" value="NAD(P)-bd_dom_sf"/>
</dbReference>
<dbReference type="FunFam" id="3.40.50.720:FF:000173">
    <property type="entry name" value="3-oxoacyl-[acyl-carrier protein] reductase"/>
    <property type="match status" value="1"/>
</dbReference>
<dbReference type="GO" id="GO:0006633">
    <property type="term" value="P:fatty acid biosynthetic process"/>
    <property type="evidence" value="ECO:0007669"/>
    <property type="project" value="TreeGrafter"/>
</dbReference>
<dbReference type="PRINTS" id="PR00081">
    <property type="entry name" value="GDHRDH"/>
</dbReference>
<dbReference type="SMART" id="SM00822">
    <property type="entry name" value="PKS_KR"/>
    <property type="match status" value="1"/>
</dbReference>
<evidence type="ECO:0000256" key="3">
    <source>
        <dbReference type="ARBA" id="ARBA00023002"/>
    </source>
</evidence>
<dbReference type="InterPro" id="IPR002347">
    <property type="entry name" value="SDR_fam"/>
</dbReference>
<reference evidence="6 7" key="1">
    <citation type="submission" date="2019-01" db="EMBL/GenBank/DDBJ databases">
        <title>Intercellular communication is required for trap formation in the nematode-trapping fungus Duddingtonia flagrans.</title>
        <authorList>
            <person name="Youssar L."/>
            <person name="Wernet V."/>
            <person name="Hensel N."/>
            <person name="Hildebrandt H.-G."/>
            <person name="Fischer R."/>
        </authorList>
    </citation>
    <scope>NUCLEOTIDE SEQUENCE [LARGE SCALE GENOMIC DNA]</scope>
    <source>
        <strain evidence="6 7">CBS H-5679</strain>
    </source>
</reference>
<proteinExistence type="inferred from homology"/>
<protein>
    <recommendedName>
        <fullName evidence="5">Ketoreductase domain-containing protein</fullName>
    </recommendedName>
</protein>
<gene>
    <name evidence="6" type="ORF">DFL_006196</name>
</gene>
<dbReference type="InterPro" id="IPR020904">
    <property type="entry name" value="Sc_DH/Rdtase_CS"/>
</dbReference>
<name>A0A436ZZL3_ARTFL</name>
<dbReference type="SUPFAM" id="SSF51735">
    <property type="entry name" value="NAD(P)-binding Rossmann-fold domains"/>
    <property type="match status" value="1"/>
</dbReference>
<dbReference type="PANTHER" id="PTHR42760:SF133">
    <property type="entry name" value="3-OXOACYL-[ACYL-CARRIER-PROTEIN] REDUCTASE"/>
    <property type="match status" value="1"/>
</dbReference>
<dbReference type="GeneID" id="93588507"/>
<dbReference type="VEuPathDB" id="FungiDB:DFL_006196"/>
<dbReference type="STRING" id="97331.A0A436ZZL3"/>
<dbReference type="PROSITE" id="PS00061">
    <property type="entry name" value="ADH_SHORT"/>
    <property type="match status" value="1"/>
</dbReference>
<evidence type="ECO:0000256" key="1">
    <source>
        <dbReference type="ARBA" id="ARBA00006484"/>
    </source>
</evidence>
<feature type="domain" description="Ketoreductase" evidence="5">
    <location>
        <begin position="45"/>
        <end position="221"/>
    </location>
</feature>
<dbReference type="InterPro" id="IPR057326">
    <property type="entry name" value="KR_dom"/>
</dbReference>
<dbReference type="Proteomes" id="UP000283090">
    <property type="component" value="Unassembled WGS sequence"/>
</dbReference>
<dbReference type="EMBL" id="SAEB01000007">
    <property type="protein sequence ID" value="RVD84447.1"/>
    <property type="molecule type" value="Genomic_DNA"/>
</dbReference>
<accession>A0A436ZZL3</accession>
<evidence type="ECO:0000259" key="5">
    <source>
        <dbReference type="SMART" id="SM00822"/>
    </source>
</evidence>
<sequence>MAEEAVVEGDEFGVWLIVRDNMQYPSAKKAPKDIFGFYMLDLIGRSCLITGGSKGIGLAIATRFARAGATCTLVARHEKPLQDAISSLAKCEQQDHRFLVGDVGDKELWEQAVKVNPRIDILVNSAGQSQTSLLLRTPIEEIDDVVRVNLLGTIYGTRFYLKEMARARRGCIINISSILASTGGVGSSVYAASKAGLHGFVKSMAQEASHFNVRINNILPGYIETEMTAAIPSSTRVGAFLRTPLGRFGTAAEVADAAYYLATSEYVTGTDLIIDGGYASR</sequence>
<dbReference type="GO" id="GO:0048038">
    <property type="term" value="F:quinone binding"/>
    <property type="evidence" value="ECO:0007669"/>
    <property type="project" value="TreeGrafter"/>
</dbReference>
<keyword evidence="7" id="KW-1185">Reference proteome</keyword>
<dbReference type="GO" id="GO:0016616">
    <property type="term" value="F:oxidoreductase activity, acting on the CH-OH group of donors, NAD or NADP as acceptor"/>
    <property type="evidence" value="ECO:0007669"/>
    <property type="project" value="TreeGrafter"/>
</dbReference>
<dbReference type="RefSeq" id="XP_067489991.1">
    <property type="nucleotide sequence ID" value="XM_067635576.1"/>
</dbReference>